<reference evidence="2 3" key="1">
    <citation type="submission" date="2019-08" db="EMBL/GenBank/DDBJ databases">
        <title>Sphingorhabdus soil sp. nov., isolated from arctic soil.</title>
        <authorList>
            <person name="Liu Y."/>
        </authorList>
    </citation>
    <scope>NUCLEOTIDE SEQUENCE [LARGE SCALE GENOMIC DNA]</scope>
    <source>
        <strain evidence="2 3">D-2Q-5-6</strain>
    </source>
</reference>
<sequence>MRIMDDAFDPRHGEAWTSDQCRATLLLPGYRLLVASVAGDAVGFFLSRTLASESEMMLLAVASRSRRSGIGRALVGRWLDECRAGRVERTFLEVREGNSAIEFYRDLGFIEIGRREAYYSGEGNARSAAITMTSGLD</sequence>
<proteinExistence type="predicted"/>
<keyword evidence="2" id="KW-0808">Transferase</keyword>
<evidence type="ECO:0000259" key="1">
    <source>
        <dbReference type="PROSITE" id="PS51186"/>
    </source>
</evidence>
<dbReference type="InterPro" id="IPR000182">
    <property type="entry name" value="GNAT_dom"/>
</dbReference>
<accession>A0A5C6UMP5</accession>
<name>A0A5C6UMP5_9SPHN</name>
<gene>
    <name evidence="2" type="ORF">FSZ31_05740</name>
</gene>
<dbReference type="Proteomes" id="UP000321129">
    <property type="component" value="Unassembled WGS sequence"/>
</dbReference>
<dbReference type="PROSITE" id="PS51186">
    <property type="entry name" value="GNAT"/>
    <property type="match status" value="1"/>
</dbReference>
<dbReference type="Pfam" id="PF13673">
    <property type="entry name" value="Acetyltransf_10"/>
    <property type="match status" value="1"/>
</dbReference>
<dbReference type="Gene3D" id="3.40.630.30">
    <property type="match status" value="1"/>
</dbReference>
<dbReference type="GO" id="GO:0016747">
    <property type="term" value="F:acyltransferase activity, transferring groups other than amino-acyl groups"/>
    <property type="evidence" value="ECO:0007669"/>
    <property type="project" value="InterPro"/>
</dbReference>
<protein>
    <submittedName>
        <fullName evidence="2">GNAT family N-acetyltransferase</fullName>
    </submittedName>
</protein>
<dbReference type="EMBL" id="VOPY01000001">
    <property type="protein sequence ID" value="TXC74463.1"/>
    <property type="molecule type" value="Genomic_DNA"/>
</dbReference>
<organism evidence="2 3">
    <name type="scientific">Flavisphingopyxis soli</name>
    <dbReference type="NCBI Taxonomy" id="2601267"/>
    <lineage>
        <taxon>Bacteria</taxon>
        <taxon>Pseudomonadati</taxon>
        <taxon>Pseudomonadota</taxon>
        <taxon>Alphaproteobacteria</taxon>
        <taxon>Sphingomonadales</taxon>
        <taxon>Sphingopyxidaceae</taxon>
        <taxon>Flavisphingopyxis</taxon>
    </lineage>
</organism>
<keyword evidence="3" id="KW-1185">Reference proteome</keyword>
<feature type="domain" description="N-acetyltransferase" evidence="1">
    <location>
        <begin position="1"/>
        <end position="137"/>
    </location>
</feature>
<dbReference type="SUPFAM" id="SSF55729">
    <property type="entry name" value="Acyl-CoA N-acyltransferases (Nat)"/>
    <property type="match status" value="1"/>
</dbReference>
<dbReference type="OrthoDB" id="9804026at2"/>
<dbReference type="InterPro" id="IPR016181">
    <property type="entry name" value="Acyl_CoA_acyltransferase"/>
</dbReference>
<evidence type="ECO:0000313" key="2">
    <source>
        <dbReference type="EMBL" id="TXC74463.1"/>
    </source>
</evidence>
<dbReference type="AlphaFoldDB" id="A0A5C6UMP5"/>
<comment type="caution">
    <text evidence="2">The sequence shown here is derived from an EMBL/GenBank/DDBJ whole genome shotgun (WGS) entry which is preliminary data.</text>
</comment>
<dbReference type="CDD" id="cd04301">
    <property type="entry name" value="NAT_SF"/>
    <property type="match status" value="1"/>
</dbReference>
<evidence type="ECO:0000313" key="3">
    <source>
        <dbReference type="Proteomes" id="UP000321129"/>
    </source>
</evidence>